<reference evidence="4 5" key="1">
    <citation type="submission" date="2020-02" db="EMBL/GenBank/DDBJ databases">
        <authorList>
            <person name="Ma Q."/>
            <person name="Huang Y."/>
            <person name="Song X."/>
            <person name="Pei D."/>
        </authorList>
    </citation>
    <scope>NUCLEOTIDE SEQUENCE [LARGE SCALE GENOMIC DNA]</scope>
    <source>
        <strain evidence="4">Sxm20200214</strain>
        <tissue evidence="4">Leaf</tissue>
    </source>
</reference>
<dbReference type="Proteomes" id="UP000886595">
    <property type="component" value="Unassembled WGS sequence"/>
</dbReference>
<evidence type="ECO:0000256" key="1">
    <source>
        <dbReference type="SAM" id="Coils"/>
    </source>
</evidence>
<feature type="region of interest" description="Disordered" evidence="2">
    <location>
        <begin position="35"/>
        <end position="67"/>
    </location>
</feature>
<evidence type="ECO:0008006" key="6">
    <source>
        <dbReference type="Google" id="ProtNLM"/>
    </source>
</evidence>
<feature type="transmembrane region" description="Helical" evidence="3">
    <location>
        <begin position="146"/>
        <end position="164"/>
    </location>
</feature>
<evidence type="ECO:0000313" key="4">
    <source>
        <dbReference type="EMBL" id="KAG2303189.1"/>
    </source>
</evidence>
<keyword evidence="3" id="KW-0472">Membrane</keyword>
<feature type="coiled-coil region" evidence="1">
    <location>
        <begin position="102"/>
        <end position="136"/>
    </location>
</feature>
<evidence type="ECO:0000313" key="5">
    <source>
        <dbReference type="Proteomes" id="UP000886595"/>
    </source>
</evidence>
<keyword evidence="1" id="KW-0175">Coiled coil</keyword>
<name>A0A8X7SFP7_BRACI</name>
<evidence type="ECO:0000256" key="3">
    <source>
        <dbReference type="SAM" id="Phobius"/>
    </source>
</evidence>
<keyword evidence="5" id="KW-1185">Reference proteome</keyword>
<sequence>MDSRNQSSQFSGYVGLLTSQEQYVVQENFPPESFPYSVNIGGSEIPPFSSQQSETPSQPDATPVTEQMGLDYSYTQPSELEDYAMCTQCGLLSQKVDSLSFVTDYESHLNRVKELHDETEQKLARLEKICGELGKKKTRLGKRDEFVVGVMVFLLLIIAIVLMVK</sequence>
<feature type="compositionally biased region" description="Polar residues" evidence="2">
    <location>
        <begin position="48"/>
        <end position="60"/>
    </location>
</feature>
<keyword evidence="3" id="KW-1133">Transmembrane helix</keyword>
<protein>
    <recommendedName>
        <fullName evidence="6">Transmembrane protein</fullName>
    </recommendedName>
</protein>
<evidence type="ECO:0000256" key="2">
    <source>
        <dbReference type="SAM" id="MobiDB-lite"/>
    </source>
</evidence>
<dbReference type="AlphaFoldDB" id="A0A8X7SFP7"/>
<gene>
    <name evidence="4" type="ORF">Bca52824_031840</name>
</gene>
<comment type="caution">
    <text evidence="4">The sequence shown here is derived from an EMBL/GenBank/DDBJ whole genome shotgun (WGS) entry which is preliminary data.</text>
</comment>
<keyword evidence="3" id="KW-0812">Transmembrane</keyword>
<proteinExistence type="predicted"/>
<dbReference type="EMBL" id="JAAMPC010000007">
    <property type="protein sequence ID" value="KAG2303189.1"/>
    <property type="molecule type" value="Genomic_DNA"/>
</dbReference>
<organism evidence="4 5">
    <name type="scientific">Brassica carinata</name>
    <name type="common">Ethiopian mustard</name>
    <name type="synonym">Abyssinian cabbage</name>
    <dbReference type="NCBI Taxonomy" id="52824"/>
    <lineage>
        <taxon>Eukaryota</taxon>
        <taxon>Viridiplantae</taxon>
        <taxon>Streptophyta</taxon>
        <taxon>Embryophyta</taxon>
        <taxon>Tracheophyta</taxon>
        <taxon>Spermatophyta</taxon>
        <taxon>Magnoliopsida</taxon>
        <taxon>eudicotyledons</taxon>
        <taxon>Gunneridae</taxon>
        <taxon>Pentapetalae</taxon>
        <taxon>rosids</taxon>
        <taxon>malvids</taxon>
        <taxon>Brassicales</taxon>
        <taxon>Brassicaceae</taxon>
        <taxon>Brassiceae</taxon>
        <taxon>Brassica</taxon>
    </lineage>
</organism>
<accession>A0A8X7SFP7</accession>